<dbReference type="RefSeq" id="WP_181062259.1">
    <property type="nucleotide sequence ID" value="NZ_JACDTY010000045.1"/>
</dbReference>
<dbReference type="Gene3D" id="3.30.70.360">
    <property type="match status" value="1"/>
</dbReference>
<evidence type="ECO:0000313" key="5">
    <source>
        <dbReference type="EMBL" id="MBA1145379.1"/>
    </source>
</evidence>
<dbReference type="Gene3D" id="3.40.630.10">
    <property type="entry name" value="Zn peptidases"/>
    <property type="match status" value="1"/>
</dbReference>
<dbReference type="InterPro" id="IPR011650">
    <property type="entry name" value="Peptidase_M20_dimer"/>
</dbReference>
<evidence type="ECO:0000256" key="2">
    <source>
        <dbReference type="ARBA" id="ARBA00022723"/>
    </source>
</evidence>
<accession>A0A838BGU4</accession>
<comment type="caution">
    <text evidence="5">The sequence shown here is derived from an EMBL/GenBank/DDBJ whole genome shotgun (WGS) entry which is preliminary data.</text>
</comment>
<dbReference type="Proteomes" id="UP000558284">
    <property type="component" value="Unassembled WGS sequence"/>
</dbReference>
<evidence type="ECO:0000256" key="3">
    <source>
        <dbReference type="ARBA" id="ARBA00022801"/>
    </source>
</evidence>
<dbReference type="GO" id="GO:0006508">
    <property type="term" value="P:proteolysis"/>
    <property type="evidence" value="ECO:0007669"/>
    <property type="project" value="UniProtKB-KW"/>
</dbReference>
<dbReference type="InterPro" id="IPR002933">
    <property type="entry name" value="Peptidase_M20"/>
</dbReference>
<protein>
    <submittedName>
        <fullName evidence="5">M20/M25/M40 family metallo-hydrolase</fullName>
    </submittedName>
</protein>
<dbReference type="AlphaFoldDB" id="A0A838BGU4"/>
<dbReference type="Pfam" id="PF01546">
    <property type="entry name" value="Peptidase_M20"/>
    <property type="match status" value="1"/>
</dbReference>
<feature type="domain" description="Peptidase M20 dimerisation" evidence="4">
    <location>
        <begin position="195"/>
        <end position="353"/>
    </location>
</feature>
<name>A0A838BGU4_9HYPH</name>
<evidence type="ECO:0000313" key="6">
    <source>
        <dbReference type="Proteomes" id="UP000558284"/>
    </source>
</evidence>
<dbReference type="NCBIfam" id="NF006579">
    <property type="entry name" value="PRK09104.1"/>
    <property type="match status" value="1"/>
</dbReference>
<dbReference type="SUPFAM" id="SSF53187">
    <property type="entry name" value="Zn-dependent exopeptidases"/>
    <property type="match status" value="1"/>
</dbReference>
<dbReference type="NCBIfam" id="NF005914">
    <property type="entry name" value="PRK07907.1"/>
    <property type="match status" value="1"/>
</dbReference>
<dbReference type="Pfam" id="PF07687">
    <property type="entry name" value="M20_dimer"/>
    <property type="match status" value="1"/>
</dbReference>
<proteinExistence type="predicted"/>
<sequence>MHVDTIVQNLLSRQSEIVDRLCAFLRLPSVSTDPAFIGGMLDAQAFLVSWLERMGLSDVQLLDGGGHPAVYGAWNGAPGKPTLLIYGHYDVQPPDPAEAWVTPPFEPTIRDGRLYARGASDVKGSTAIALETIAAFLKLRGACPVNVKVFLEGEEETNSPSLRPIVQRYGDLLQADGMISADGARAHPKIPTINVGSRGIVEFEISIRTADKDLHSGRYGGAVRNAAHEMAKIIASLHDEDGAIAIPGLLAALPSVSVNARADTARFPFDEAAFVENIGARAHGEHGFSIREQLTLRPALDVNGMWGGYTGFGSKTVIPSTAHAKLSLRIVPGQDPDEASDALKAHLCTVCPRDVELSIDDPGTGSKAFNLPTEHPLVLAAKKVLSEATGQEPALVRLGASIPITVIFQELLGLQTLMFGFALPDEDIHAPNEFFRLASLMEGLSAWPRLLEQLGEYSADEFRSMAAEAESAAV</sequence>
<reference evidence="5 6" key="1">
    <citation type="submission" date="2020-07" db="EMBL/GenBank/DDBJ databases">
        <title>Definition of the novel symbiovar canariense within Mesorhizobium novociceri, a new species of genus Mesorhizobium nodulating Cicer canariense in the Caldera de Taburiente National Park (La Palma, Canary Islands).</title>
        <authorList>
            <person name="Leon-Barrios M."/>
            <person name="Perez-Yepez J."/>
            <person name="Flores-Felix J.D."/>
            <person name="Ramirez-Baena M.H."/>
            <person name="Pulido-Suarez L."/>
            <person name="Igual J.M."/>
            <person name="Velazquez E."/>
            <person name="Peix A."/>
        </authorList>
    </citation>
    <scope>NUCLEOTIDE SEQUENCE [LARGE SCALE GENOMIC DNA]</scope>
    <source>
        <strain evidence="5 6">CCANP35</strain>
    </source>
</reference>
<keyword evidence="2" id="KW-0479">Metal-binding</keyword>
<dbReference type="GO" id="GO:0008233">
    <property type="term" value="F:peptidase activity"/>
    <property type="evidence" value="ECO:0007669"/>
    <property type="project" value="UniProtKB-KW"/>
</dbReference>
<keyword evidence="1" id="KW-0645">Protease</keyword>
<keyword evidence="6" id="KW-1185">Reference proteome</keyword>
<dbReference type="PANTHER" id="PTHR43270">
    <property type="entry name" value="BETA-ALA-HIS DIPEPTIDASE"/>
    <property type="match status" value="1"/>
</dbReference>
<organism evidence="5 6">
    <name type="scientific">Mesorhizobium neociceri</name>
    <dbReference type="NCBI Taxonomy" id="1307853"/>
    <lineage>
        <taxon>Bacteria</taxon>
        <taxon>Pseudomonadati</taxon>
        <taxon>Pseudomonadota</taxon>
        <taxon>Alphaproteobacteria</taxon>
        <taxon>Hyphomicrobiales</taxon>
        <taxon>Phyllobacteriaceae</taxon>
        <taxon>Mesorhizobium</taxon>
    </lineage>
</organism>
<gene>
    <name evidence="5" type="ORF">H0241_35035</name>
</gene>
<evidence type="ECO:0000256" key="1">
    <source>
        <dbReference type="ARBA" id="ARBA00022670"/>
    </source>
</evidence>
<dbReference type="GO" id="GO:0046872">
    <property type="term" value="F:metal ion binding"/>
    <property type="evidence" value="ECO:0007669"/>
    <property type="project" value="UniProtKB-KW"/>
</dbReference>
<dbReference type="EMBL" id="JACDTY010000045">
    <property type="protein sequence ID" value="MBA1145379.1"/>
    <property type="molecule type" value="Genomic_DNA"/>
</dbReference>
<dbReference type="InterPro" id="IPR051458">
    <property type="entry name" value="Cyt/Met_Dipeptidase"/>
</dbReference>
<dbReference type="PANTHER" id="PTHR43270:SF12">
    <property type="entry name" value="SUCCINYL-DIAMINOPIMELATE DESUCCINYLASE"/>
    <property type="match status" value="1"/>
</dbReference>
<evidence type="ECO:0000259" key="4">
    <source>
        <dbReference type="Pfam" id="PF07687"/>
    </source>
</evidence>
<keyword evidence="3 5" id="KW-0378">Hydrolase</keyword>